<sequence length="91" mass="9767">MGGARWSLGSGRSPRTLALGDDVIILWRCRGQRPSSAALHRRSPCVAPMLYRGLVCLPGGDILKAHSPRGVAGCLIEDRIVQSCSRSAGRR</sequence>
<proteinExistence type="predicted"/>
<name>Q0SD64_RHOJR</name>
<organism evidence="1 2">
    <name type="scientific">Rhodococcus jostii (strain RHA1)</name>
    <dbReference type="NCBI Taxonomy" id="101510"/>
    <lineage>
        <taxon>Bacteria</taxon>
        <taxon>Bacillati</taxon>
        <taxon>Actinomycetota</taxon>
        <taxon>Actinomycetes</taxon>
        <taxon>Mycobacteriales</taxon>
        <taxon>Nocardiaceae</taxon>
        <taxon>Rhodococcus</taxon>
    </lineage>
</organism>
<dbReference type="EMBL" id="CP000431">
    <property type="protein sequence ID" value="ABG94522.1"/>
    <property type="molecule type" value="Genomic_DNA"/>
</dbReference>
<dbReference type="HOGENOM" id="CLU_2424926_0_0_11"/>
<evidence type="ECO:0000313" key="2">
    <source>
        <dbReference type="Proteomes" id="UP000008710"/>
    </source>
</evidence>
<reference evidence="2" key="1">
    <citation type="journal article" date="2006" name="Proc. Natl. Acad. Sci. U.S.A.">
        <title>The complete genome of Rhodococcus sp. RHA1 provides insights into a catabolic powerhouse.</title>
        <authorList>
            <person name="McLeod M.P."/>
            <person name="Warren R.L."/>
            <person name="Hsiao W.W.L."/>
            <person name="Araki N."/>
            <person name="Myhre M."/>
            <person name="Fernandes C."/>
            <person name="Miyazawa D."/>
            <person name="Wong W."/>
            <person name="Lillquist A.L."/>
            <person name="Wang D."/>
            <person name="Dosanjh M."/>
            <person name="Hara H."/>
            <person name="Petrescu A."/>
            <person name="Morin R.D."/>
            <person name="Yang G."/>
            <person name="Stott J.M."/>
            <person name="Schein J.E."/>
            <person name="Shin H."/>
            <person name="Smailus D."/>
            <person name="Siddiqui A.S."/>
            <person name="Marra M.A."/>
            <person name="Jones S.J.M."/>
            <person name="Holt R."/>
            <person name="Brinkman F.S.L."/>
            <person name="Miyauchi K."/>
            <person name="Fukuda M."/>
            <person name="Davies J.E."/>
            <person name="Mohn W.W."/>
            <person name="Eltis L.D."/>
        </authorList>
    </citation>
    <scope>NUCLEOTIDE SEQUENCE [LARGE SCALE GENOMIC DNA]</scope>
    <source>
        <strain evidence="2">RHA1</strain>
    </source>
</reference>
<dbReference type="AlphaFoldDB" id="Q0SD64"/>
<protein>
    <submittedName>
        <fullName evidence="1">Uncharacterized protein</fullName>
    </submittedName>
</protein>
<gene>
    <name evidence="1" type="ordered locus">RHA1_ro02717</name>
</gene>
<evidence type="ECO:0000313" key="1">
    <source>
        <dbReference type="EMBL" id="ABG94522.1"/>
    </source>
</evidence>
<accession>Q0SD64</accession>
<dbReference type="KEGG" id="rha:RHA1_ro02717"/>
<dbReference type="Proteomes" id="UP000008710">
    <property type="component" value="Chromosome"/>
</dbReference>